<accession>A0A2Z6MBI9</accession>
<evidence type="ECO:0000256" key="1">
    <source>
        <dbReference type="SAM" id="Phobius"/>
    </source>
</evidence>
<dbReference type="InterPro" id="IPR002156">
    <property type="entry name" value="RNaseH_domain"/>
</dbReference>
<evidence type="ECO:0000313" key="4">
    <source>
        <dbReference type="Proteomes" id="UP000242715"/>
    </source>
</evidence>
<reference evidence="4" key="1">
    <citation type="journal article" date="2017" name="Front. Plant Sci.">
        <title>Climate Clever Clovers: New Paradigm to Reduce the Environmental Footprint of Ruminants by Breeding Low Methanogenic Forages Utilizing Haplotype Variation.</title>
        <authorList>
            <person name="Kaur P."/>
            <person name="Appels R."/>
            <person name="Bayer P.E."/>
            <person name="Keeble-Gagnere G."/>
            <person name="Wang J."/>
            <person name="Hirakawa H."/>
            <person name="Shirasawa K."/>
            <person name="Vercoe P."/>
            <person name="Stefanova K."/>
            <person name="Durmic Z."/>
            <person name="Nichols P."/>
            <person name="Revell C."/>
            <person name="Isobe S.N."/>
            <person name="Edwards D."/>
            <person name="Erskine W."/>
        </authorList>
    </citation>
    <scope>NUCLEOTIDE SEQUENCE [LARGE SCALE GENOMIC DNA]</scope>
    <source>
        <strain evidence="4">cv. Daliak</strain>
    </source>
</reference>
<feature type="domain" description="RNase H type-1" evidence="2">
    <location>
        <begin position="47"/>
        <end position="134"/>
    </location>
</feature>
<dbReference type="AlphaFoldDB" id="A0A2Z6MBI9"/>
<dbReference type="InterPro" id="IPR044730">
    <property type="entry name" value="RNase_H-like_dom_plant"/>
</dbReference>
<dbReference type="Pfam" id="PF13456">
    <property type="entry name" value="RVT_3"/>
    <property type="match status" value="1"/>
</dbReference>
<dbReference type="InterPro" id="IPR036397">
    <property type="entry name" value="RNaseH_sf"/>
</dbReference>
<dbReference type="OrthoDB" id="1414482at2759"/>
<feature type="transmembrane region" description="Helical" evidence="1">
    <location>
        <begin position="26"/>
        <end position="44"/>
    </location>
</feature>
<evidence type="ECO:0000259" key="2">
    <source>
        <dbReference type="Pfam" id="PF13456"/>
    </source>
</evidence>
<dbReference type="PANTHER" id="PTHR34023:SF4">
    <property type="entry name" value="RNASE H TYPE-1 DOMAIN-CONTAINING PROTEIN"/>
    <property type="match status" value="1"/>
</dbReference>
<name>A0A2Z6MBI9_TRISU</name>
<dbReference type="Proteomes" id="UP000242715">
    <property type="component" value="Unassembled WGS sequence"/>
</dbReference>
<protein>
    <recommendedName>
        <fullName evidence="2">RNase H type-1 domain-containing protein</fullName>
    </recommendedName>
</protein>
<dbReference type="GO" id="GO:0004523">
    <property type="term" value="F:RNA-DNA hybrid ribonuclease activity"/>
    <property type="evidence" value="ECO:0007669"/>
    <property type="project" value="InterPro"/>
</dbReference>
<dbReference type="InterPro" id="IPR012337">
    <property type="entry name" value="RNaseH-like_sf"/>
</dbReference>
<dbReference type="PANTHER" id="PTHR34023">
    <property type="entry name" value="RNASE H DOMAIN-CONTAINING PROTEIN"/>
    <property type="match status" value="1"/>
</dbReference>
<evidence type="ECO:0000313" key="3">
    <source>
        <dbReference type="EMBL" id="GAU30014.1"/>
    </source>
</evidence>
<keyword evidence="1" id="KW-0472">Membrane</keyword>
<dbReference type="EMBL" id="DF973413">
    <property type="protein sequence ID" value="GAU30014.1"/>
    <property type="molecule type" value="Genomic_DNA"/>
</dbReference>
<keyword evidence="1" id="KW-1133">Transmembrane helix</keyword>
<sequence length="168" mass="18313">MSLVHVYSFAFDAHVVGTNQSSQQRLGLAASFGIIFGIFLKGFYGTATHSSVLYAEIMANLHGLDLCWVNGYRKIECYSDSLQAVALIRDGVSPHHQYANEIQSIRHLLRRDWIVAVIHTLREGNACADVLAKMGSSESSAQVVLDEPPPQLSSALHADALGVAFARD</sequence>
<gene>
    <name evidence="3" type="ORF">TSUD_160990</name>
</gene>
<keyword evidence="1" id="KW-0812">Transmembrane</keyword>
<keyword evidence="4" id="KW-1185">Reference proteome</keyword>
<proteinExistence type="predicted"/>
<dbReference type="GO" id="GO:0003676">
    <property type="term" value="F:nucleic acid binding"/>
    <property type="evidence" value="ECO:0007669"/>
    <property type="project" value="InterPro"/>
</dbReference>
<dbReference type="SUPFAM" id="SSF53098">
    <property type="entry name" value="Ribonuclease H-like"/>
    <property type="match status" value="1"/>
</dbReference>
<dbReference type="Gene3D" id="3.30.420.10">
    <property type="entry name" value="Ribonuclease H-like superfamily/Ribonuclease H"/>
    <property type="match status" value="1"/>
</dbReference>
<organism evidence="3 4">
    <name type="scientific">Trifolium subterraneum</name>
    <name type="common">Subterranean clover</name>
    <dbReference type="NCBI Taxonomy" id="3900"/>
    <lineage>
        <taxon>Eukaryota</taxon>
        <taxon>Viridiplantae</taxon>
        <taxon>Streptophyta</taxon>
        <taxon>Embryophyta</taxon>
        <taxon>Tracheophyta</taxon>
        <taxon>Spermatophyta</taxon>
        <taxon>Magnoliopsida</taxon>
        <taxon>eudicotyledons</taxon>
        <taxon>Gunneridae</taxon>
        <taxon>Pentapetalae</taxon>
        <taxon>rosids</taxon>
        <taxon>fabids</taxon>
        <taxon>Fabales</taxon>
        <taxon>Fabaceae</taxon>
        <taxon>Papilionoideae</taxon>
        <taxon>50 kb inversion clade</taxon>
        <taxon>NPAAA clade</taxon>
        <taxon>Hologalegina</taxon>
        <taxon>IRL clade</taxon>
        <taxon>Trifolieae</taxon>
        <taxon>Trifolium</taxon>
    </lineage>
</organism>
<dbReference type="CDD" id="cd06222">
    <property type="entry name" value="RNase_H_like"/>
    <property type="match status" value="1"/>
</dbReference>